<evidence type="ECO:0000313" key="1">
    <source>
        <dbReference type="EMBL" id="TNM65837.1"/>
    </source>
</evidence>
<dbReference type="Proteomes" id="UP000311605">
    <property type="component" value="Unassembled WGS sequence"/>
</dbReference>
<dbReference type="RefSeq" id="WP_139674391.1">
    <property type="nucleotide sequence ID" value="NZ_VDMN01000001.1"/>
</dbReference>
<gene>
    <name evidence="1" type="ORF">FHP24_06275</name>
</gene>
<protein>
    <submittedName>
        <fullName evidence="1">Uncharacterized protein</fullName>
    </submittedName>
</protein>
<keyword evidence="2" id="KW-1185">Reference proteome</keyword>
<dbReference type="EMBL" id="VDMN01000001">
    <property type="protein sequence ID" value="TNM65837.1"/>
    <property type="molecule type" value="Genomic_DNA"/>
</dbReference>
<reference evidence="1 2" key="1">
    <citation type="submission" date="2019-06" db="EMBL/GenBank/DDBJ databases">
        <title>The draft genome of Rhizobium smilacinae PTYR-5.</title>
        <authorList>
            <person name="Liu L."/>
            <person name="Li L."/>
            <person name="Zhang X."/>
        </authorList>
    </citation>
    <scope>NUCLEOTIDE SEQUENCE [LARGE SCALE GENOMIC DNA]</scope>
    <source>
        <strain evidence="1 2">PTYR-5</strain>
    </source>
</reference>
<name>A0A5C4XRB4_9HYPH</name>
<sequence length="70" mass="7958">MVMLHQIARESREQLCRAFVAKMRGASRKIEVEKRVVRSRGGGLRRFEIPFLQHLSYTVMIVSPGACAAK</sequence>
<dbReference type="AlphaFoldDB" id="A0A5C4XRB4"/>
<proteinExistence type="predicted"/>
<comment type="caution">
    <text evidence="1">The sequence shown here is derived from an EMBL/GenBank/DDBJ whole genome shotgun (WGS) entry which is preliminary data.</text>
</comment>
<evidence type="ECO:0000313" key="2">
    <source>
        <dbReference type="Proteomes" id="UP000311605"/>
    </source>
</evidence>
<organism evidence="1 2">
    <name type="scientific">Aliirhizobium smilacinae</name>
    <dbReference type="NCBI Taxonomy" id="1395944"/>
    <lineage>
        <taxon>Bacteria</taxon>
        <taxon>Pseudomonadati</taxon>
        <taxon>Pseudomonadota</taxon>
        <taxon>Alphaproteobacteria</taxon>
        <taxon>Hyphomicrobiales</taxon>
        <taxon>Rhizobiaceae</taxon>
        <taxon>Aliirhizobium</taxon>
    </lineage>
</organism>
<accession>A0A5C4XRB4</accession>